<evidence type="ECO:0000313" key="8">
    <source>
        <dbReference type="Proteomes" id="UP000799772"/>
    </source>
</evidence>
<feature type="compositionally biased region" description="Basic and acidic residues" evidence="5">
    <location>
        <begin position="246"/>
        <end position="255"/>
    </location>
</feature>
<evidence type="ECO:0000256" key="4">
    <source>
        <dbReference type="PROSITE-ProRule" id="PRU00600"/>
    </source>
</evidence>
<dbReference type="InterPro" id="IPR006572">
    <property type="entry name" value="Znf_DBF"/>
</dbReference>
<dbReference type="FunFam" id="6.10.250.3410:FF:000001">
    <property type="entry name" value="Protein DBF4 homolog A"/>
    <property type="match status" value="1"/>
</dbReference>
<organism evidence="7 8">
    <name type="scientific">Rhizodiscina lignyota</name>
    <dbReference type="NCBI Taxonomy" id="1504668"/>
    <lineage>
        <taxon>Eukaryota</taxon>
        <taxon>Fungi</taxon>
        <taxon>Dikarya</taxon>
        <taxon>Ascomycota</taxon>
        <taxon>Pezizomycotina</taxon>
        <taxon>Dothideomycetes</taxon>
        <taxon>Pleosporomycetidae</taxon>
        <taxon>Aulographales</taxon>
        <taxon>Rhizodiscinaceae</taxon>
        <taxon>Rhizodiscina</taxon>
    </lineage>
</organism>
<evidence type="ECO:0000256" key="1">
    <source>
        <dbReference type="ARBA" id="ARBA00022723"/>
    </source>
</evidence>
<dbReference type="PANTHER" id="PTHR15375:SF26">
    <property type="entry name" value="PROTEIN CHIFFON"/>
    <property type="match status" value="1"/>
</dbReference>
<feature type="region of interest" description="Disordered" evidence="5">
    <location>
        <begin position="185"/>
        <end position="205"/>
    </location>
</feature>
<dbReference type="Proteomes" id="UP000799772">
    <property type="component" value="Unassembled WGS sequence"/>
</dbReference>
<dbReference type="OrthoDB" id="21380at2759"/>
<reference evidence="7" key="1">
    <citation type="journal article" date="2020" name="Stud. Mycol.">
        <title>101 Dothideomycetes genomes: a test case for predicting lifestyles and emergence of pathogens.</title>
        <authorList>
            <person name="Haridas S."/>
            <person name="Albert R."/>
            <person name="Binder M."/>
            <person name="Bloem J."/>
            <person name="Labutti K."/>
            <person name="Salamov A."/>
            <person name="Andreopoulos B."/>
            <person name="Baker S."/>
            <person name="Barry K."/>
            <person name="Bills G."/>
            <person name="Bluhm B."/>
            <person name="Cannon C."/>
            <person name="Castanera R."/>
            <person name="Culley D."/>
            <person name="Daum C."/>
            <person name="Ezra D."/>
            <person name="Gonzalez J."/>
            <person name="Henrissat B."/>
            <person name="Kuo A."/>
            <person name="Liang C."/>
            <person name="Lipzen A."/>
            <person name="Lutzoni F."/>
            <person name="Magnuson J."/>
            <person name="Mondo S."/>
            <person name="Nolan M."/>
            <person name="Ohm R."/>
            <person name="Pangilinan J."/>
            <person name="Park H.-J."/>
            <person name="Ramirez L."/>
            <person name="Alfaro M."/>
            <person name="Sun H."/>
            <person name="Tritt A."/>
            <person name="Yoshinaga Y."/>
            <person name="Zwiers L.-H."/>
            <person name="Turgeon B."/>
            <person name="Goodwin S."/>
            <person name="Spatafora J."/>
            <person name="Crous P."/>
            <person name="Grigoriev I."/>
        </authorList>
    </citation>
    <scope>NUCLEOTIDE SEQUENCE</scope>
    <source>
        <strain evidence="7">CBS 133067</strain>
    </source>
</reference>
<dbReference type="GO" id="GO:0008270">
    <property type="term" value="F:zinc ion binding"/>
    <property type="evidence" value="ECO:0007669"/>
    <property type="project" value="UniProtKB-KW"/>
</dbReference>
<dbReference type="InterPro" id="IPR038545">
    <property type="entry name" value="Znf_DBF_sf"/>
</dbReference>
<dbReference type="SMART" id="SM00586">
    <property type="entry name" value="ZnF_DBF"/>
    <property type="match status" value="1"/>
</dbReference>
<dbReference type="InterPro" id="IPR013939">
    <property type="entry name" value="Regulatory_Dfp1/Him1"/>
</dbReference>
<dbReference type="GO" id="GO:0010571">
    <property type="term" value="P:positive regulation of nuclear cell cycle DNA replication"/>
    <property type="evidence" value="ECO:0007669"/>
    <property type="project" value="TreeGrafter"/>
</dbReference>
<feature type="domain" description="DBF4-type" evidence="6">
    <location>
        <begin position="575"/>
        <end position="624"/>
    </location>
</feature>
<dbReference type="GO" id="GO:0003676">
    <property type="term" value="F:nucleic acid binding"/>
    <property type="evidence" value="ECO:0007669"/>
    <property type="project" value="InterPro"/>
</dbReference>
<evidence type="ECO:0000259" key="6">
    <source>
        <dbReference type="PROSITE" id="PS51265"/>
    </source>
</evidence>
<evidence type="ECO:0000256" key="3">
    <source>
        <dbReference type="ARBA" id="ARBA00022833"/>
    </source>
</evidence>
<dbReference type="Pfam" id="PF07535">
    <property type="entry name" value="zf-DBF"/>
    <property type="match status" value="1"/>
</dbReference>
<dbReference type="SUPFAM" id="SSF52113">
    <property type="entry name" value="BRCT domain"/>
    <property type="match status" value="1"/>
</dbReference>
<evidence type="ECO:0000313" key="7">
    <source>
        <dbReference type="EMBL" id="KAF2098182.1"/>
    </source>
</evidence>
<gene>
    <name evidence="7" type="ORF">NA57DRAFT_76976</name>
</gene>
<dbReference type="Pfam" id="PF22437">
    <property type="entry name" value="DBF4_BRCT"/>
    <property type="match status" value="1"/>
</dbReference>
<dbReference type="Gene3D" id="6.10.250.3410">
    <property type="entry name" value="DBF zinc finger"/>
    <property type="match status" value="1"/>
</dbReference>
<comment type="caution">
    <text evidence="7">The sequence shown here is derived from an EMBL/GenBank/DDBJ whole genome shotgun (WGS) entry which is preliminary data.</text>
</comment>
<protein>
    <recommendedName>
        <fullName evidence="6">DBF4-type domain-containing protein</fullName>
    </recommendedName>
</protein>
<keyword evidence="1" id="KW-0479">Metal-binding</keyword>
<dbReference type="Gene3D" id="3.40.50.10190">
    <property type="entry name" value="BRCT domain"/>
    <property type="match status" value="1"/>
</dbReference>
<keyword evidence="8" id="KW-1185">Reference proteome</keyword>
<dbReference type="InterPro" id="IPR036420">
    <property type="entry name" value="BRCT_dom_sf"/>
</dbReference>
<dbReference type="GO" id="GO:0031431">
    <property type="term" value="C:Dbf4-dependent protein kinase complex"/>
    <property type="evidence" value="ECO:0007669"/>
    <property type="project" value="TreeGrafter"/>
</dbReference>
<dbReference type="PROSITE" id="PS51265">
    <property type="entry name" value="ZF_DBF4"/>
    <property type="match status" value="1"/>
</dbReference>
<accession>A0A9P4IEH7</accession>
<dbReference type="InterPro" id="IPR051590">
    <property type="entry name" value="Replication_Regulatory_Kinase"/>
</dbReference>
<sequence length="624" mass="69938">MAGRRVPLADVPNAANSPFRAVTVGATAGKRPRPQSMEQRELVYGQPPPSKRQVVETEESIQRRNILLKRVGKGQPTTLQRKLEAAREPKPTQQAVDRQQYNEQTLEHIRQWQNHYKKVFPSFVFYLDSIPSDMKGEVLSGLHALGARDDKFFSKSVTHVITTRPIPPVTSSSSSEAVAPQATINPSVLDRSQDHHGQAKGKFSFEPPRKAVDVLQRARDLGMKIWALEKLQRIMMTMFDTSTGEGVRHGHDTRTRGASTVPHGQPDLSTLLQQEKLHGPADRDVTVAVQEMTQFRGYYIYVHDMDEQTKPVMVRDYAKPERKEDGQWPQLRATPAGRCPFVDDQASARKLKLQQAKAKQKMLRDQTQATAAPRTRAAFAMQQAREQKQGDSRILTENNNLATRRNHAAATVQNPNEALVKPLDPPKTIPAKRGSTDTQNLPPPLFGSAQASLRQLPRIVAGEPIASGVQPSNVTSAIKSQMISSTAAAPGARAGTSREVTQLKRKVFAKNSAQSTNSIPSSYMNDVRAAINNDRPVQRKRKAEQLVPIDEDMEDEEEEVKQKVKATRKKKAVERELKPGYCENCQDKFNDFEEHILSKKHRKFATTADNWTKLDQLLTHLIRI</sequence>
<dbReference type="PANTHER" id="PTHR15375">
    <property type="entry name" value="ACTIVATOR OF S-PHASE KINASE-RELATED"/>
    <property type="match status" value="1"/>
</dbReference>
<feature type="region of interest" description="Disordered" evidence="5">
    <location>
        <begin position="243"/>
        <end position="264"/>
    </location>
</feature>
<feature type="region of interest" description="Disordered" evidence="5">
    <location>
        <begin position="22"/>
        <end position="56"/>
    </location>
</feature>
<dbReference type="EMBL" id="ML978127">
    <property type="protein sequence ID" value="KAF2098182.1"/>
    <property type="molecule type" value="Genomic_DNA"/>
</dbReference>
<keyword evidence="3" id="KW-0862">Zinc</keyword>
<dbReference type="AlphaFoldDB" id="A0A9P4IEH7"/>
<dbReference type="InterPro" id="IPR055116">
    <property type="entry name" value="DBF4_BRCT"/>
</dbReference>
<dbReference type="GO" id="GO:0043539">
    <property type="term" value="F:protein serine/threonine kinase activator activity"/>
    <property type="evidence" value="ECO:0007669"/>
    <property type="project" value="TreeGrafter"/>
</dbReference>
<proteinExistence type="predicted"/>
<keyword evidence="2 4" id="KW-0863">Zinc-finger</keyword>
<dbReference type="Pfam" id="PF08630">
    <property type="entry name" value="Dfp1_Him1_M"/>
    <property type="match status" value="1"/>
</dbReference>
<name>A0A9P4IEH7_9PEZI</name>
<evidence type="ECO:0000256" key="5">
    <source>
        <dbReference type="SAM" id="MobiDB-lite"/>
    </source>
</evidence>
<dbReference type="GO" id="GO:1901987">
    <property type="term" value="P:regulation of cell cycle phase transition"/>
    <property type="evidence" value="ECO:0007669"/>
    <property type="project" value="TreeGrafter"/>
</dbReference>
<evidence type="ECO:0000256" key="2">
    <source>
        <dbReference type="ARBA" id="ARBA00022771"/>
    </source>
</evidence>